<dbReference type="InterPro" id="IPR001680">
    <property type="entry name" value="WD40_rpt"/>
</dbReference>
<dbReference type="PANTHER" id="PTHR46200">
    <property type="entry name" value="GATOR COMPLEX PROTEIN WDR24"/>
    <property type="match status" value="1"/>
</dbReference>
<dbReference type="PROSITE" id="PS00678">
    <property type="entry name" value="WD_REPEATS_1"/>
    <property type="match status" value="1"/>
</dbReference>
<feature type="compositionally biased region" description="Basic residues" evidence="7">
    <location>
        <begin position="740"/>
        <end position="750"/>
    </location>
</feature>
<dbReference type="InterPro" id="IPR036322">
    <property type="entry name" value="WD40_repeat_dom_sf"/>
</dbReference>
<dbReference type="PROSITE" id="PS50294">
    <property type="entry name" value="WD_REPEATS_REGION"/>
    <property type="match status" value="2"/>
</dbReference>
<keyword evidence="5" id="KW-0862">Zinc</keyword>
<feature type="compositionally biased region" description="Pro residues" evidence="7">
    <location>
        <begin position="622"/>
        <end position="636"/>
    </location>
</feature>
<evidence type="ECO:0000256" key="7">
    <source>
        <dbReference type="SAM" id="MobiDB-lite"/>
    </source>
</evidence>
<dbReference type="GO" id="GO:0008270">
    <property type="term" value="F:zinc ion binding"/>
    <property type="evidence" value="ECO:0007669"/>
    <property type="project" value="UniProtKB-KW"/>
</dbReference>
<keyword evidence="2" id="KW-0479">Metal-binding</keyword>
<organism evidence="8 9">
    <name type="scientific">Nannochloropsis gaditana</name>
    <dbReference type="NCBI Taxonomy" id="72520"/>
    <lineage>
        <taxon>Eukaryota</taxon>
        <taxon>Sar</taxon>
        <taxon>Stramenopiles</taxon>
        <taxon>Ochrophyta</taxon>
        <taxon>Eustigmatophyceae</taxon>
        <taxon>Eustigmatales</taxon>
        <taxon>Monodopsidaceae</taxon>
        <taxon>Nannochloropsis</taxon>
    </lineage>
</organism>
<feature type="compositionally biased region" description="Gly residues" evidence="7">
    <location>
        <begin position="666"/>
        <end position="676"/>
    </location>
</feature>
<evidence type="ECO:0000313" key="8">
    <source>
        <dbReference type="EMBL" id="EWM29379.1"/>
    </source>
</evidence>
<protein>
    <submittedName>
        <fullName evidence="8">Wd repeat-containing protein 24</fullName>
    </submittedName>
</protein>
<feature type="region of interest" description="Disordered" evidence="7">
    <location>
        <begin position="307"/>
        <end position="330"/>
    </location>
</feature>
<dbReference type="PRINTS" id="PR00320">
    <property type="entry name" value="GPROTEINBRPT"/>
</dbReference>
<evidence type="ECO:0000256" key="3">
    <source>
        <dbReference type="ARBA" id="ARBA00022737"/>
    </source>
</evidence>
<name>W7U8U7_9STRA</name>
<dbReference type="InterPro" id="IPR037590">
    <property type="entry name" value="WDR24"/>
</dbReference>
<comment type="caution">
    <text evidence="8">The sequence shown here is derived from an EMBL/GenBank/DDBJ whole genome shotgun (WGS) entry which is preliminary data.</text>
</comment>
<feature type="repeat" description="WD" evidence="6">
    <location>
        <begin position="269"/>
        <end position="311"/>
    </location>
</feature>
<dbReference type="EMBL" id="AZIL01000169">
    <property type="protein sequence ID" value="EWM29379.1"/>
    <property type="molecule type" value="Genomic_DNA"/>
</dbReference>
<dbReference type="SMART" id="SM00320">
    <property type="entry name" value="WD40"/>
    <property type="match status" value="6"/>
</dbReference>
<dbReference type="GO" id="GO:0005829">
    <property type="term" value="C:cytosol"/>
    <property type="evidence" value="ECO:0007669"/>
    <property type="project" value="TreeGrafter"/>
</dbReference>
<dbReference type="GO" id="GO:0061700">
    <property type="term" value="C:GATOR2 complex"/>
    <property type="evidence" value="ECO:0007669"/>
    <property type="project" value="TreeGrafter"/>
</dbReference>
<feature type="compositionally biased region" description="Polar residues" evidence="7">
    <location>
        <begin position="753"/>
        <end position="764"/>
    </location>
</feature>
<evidence type="ECO:0000256" key="5">
    <source>
        <dbReference type="ARBA" id="ARBA00022833"/>
    </source>
</evidence>
<dbReference type="OrthoDB" id="60955at2759"/>
<evidence type="ECO:0000313" key="9">
    <source>
        <dbReference type="Proteomes" id="UP000019335"/>
    </source>
</evidence>
<feature type="repeat" description="WD" evidence="6">
    <location>
        <begin position="180"/>
        <end position="213"/>
    </location>
</feature>
<feature type="region of interest" description="Disordered" evidence="7">
    <location>
        <begin position="411"/>
        <end position="459"/>
    </location>
</feature>
<evidence type="ECO:0000256" key="4">
    <source>
        <dbReference type="ARBA" id="ARBA00022771"/>
    </source>
</evidence>
<feature type="region of interest" description="Disordered" evidence="7">
    <location>
        <begin position="724"/>
        <end position="772"/>
    </location>
</feature>
<gene>
    <name evidence="8" type="ORF">Naga_100028g34</name>
</gene>
<dbReference type="GO" id="GO:1904263">
    <property type="term" value="P:positive regulation of TORC1 signaling"/>
    <property type="evidence" value="ECO:0007669"/>
    <property type="project" value="TreeGrafter"/>
</dbReference>
<feature type="region of interest" description="Disordered" evidence="7">
    <location>
        <begin position="561"/>
        <end position="676"/>
    </location>
</feature>
<keyword evidence="1 6" id="KW-0853">WD repeat</keyword>
<dbReference type="GO" id="GO:0016239">
    <property type="term" value="P:positive regulation of macroautophagy"/>
    <property type="evidence" value="ECO:0007669"/>
    <property type="project" value="TreeGrafter"/>
</dbReference>
<feature type="compositionally biased region" description="Low complexity" evidence="7">
    <location>
        <begin position="439"/>
        <end position="449"/>
    </location>
</feature>
<evidence type="ECO:0000256" key="6">
    <source>
        <dbReference type="PROSITE-ProRule" id="PRU00221"/>
    </source>
</evidence>
<proteinExistence type="predicted"/>
<dbReference type="PANTHER" id="PTHR46200:SF1">
    <property type="entry name" value="GATOR COMPLEX PROTEIN WDR24"/>
    <property type="match status" value="1"/>
</dbReference>
<feature type="compositionally biased region" description="Basic and acidic residues" evidence="7">
    <location>
        <begin position="870"/>
        <end position="890"/>
    </location>
</feature>
<dbReference type="InterPro" id="IPR019775">
    <property type="entry name" value="WD40_repeat_CS"/>
</dbReference>
<dbReference type="Pfam" id="PF00400">
    <property type="entry name" value="WD40"/>
    <property type="match status" value="2"/>
</dbReference>
<keyword evidence="3" id="KW-0677">Repeat</keyword>
<dbReference type="Proteomes" id="UP000019335">
    <property type="component" value="Chromosome 3"/>
</dbReference>
<accession>W7U8U7</accession>
<evidence type="ECO:0000256" key="2">
    <source>
        <dbReference type="ARBA" id="ARBA00022723"/>
    </source>
</evidence>
<dbReference type="AlphaFoldDB" id="W7U8U7"/>
<dbReference type="GO" id="GO:0005774">
    <property type="term" value="C:vacuolar membrane"/>
    <property type="evidence" value="ECO:0007669"/>
    <property type="project" value="TreeGrafter"/>
</dbReference>
<feature type="region of interest" description="Disordered" evidence="7">
    <location>
        <begin position="862"/>
        <end position="890"/>
    </location>
</feature>
<dbReference type="SUPFAM" id="SSF50978">
    <property type="entry name" value="WD40 repeat-like"/>
    <property type="match status" value="1"/>
</dbReference>
<evidence type="ECO:0000256" key="1">
    <source>
        <dbReference type="ARBA" id="ARBA00022574"/>
    </source>
</evidence>
<sequence>MVVLFSTSCGRHSDNALIKGVAADQILPPVVHAEHLRAMYFPSPPLTSPAQTLNENNELISSKRHTVLPGSPSCVSHIELGKPLNCMSVARLPGAGAFFAAVGGAQMLKIINVSPLGLAVKSNLRLTHKVTSEVNFSIHDVEWCVKDTSRALLACGASNGNIILWDISNRDGRPSQERVIAAHPRTVNRINWHPQEEGLLLSASQDTSIKLWDRRGRLYHCQATYQPRAEAVRDVQWHPSKPDYFAAACESGSVQLWDRRQGQGPVQKLMGHSGLVLALEWHLTEPWILATGARDRTVKVWDLSDQSTGNAVSEGGAGGGKEEGGGVGRGGMNGGRSKVLCLINTVSAVNRIKWRPGYPKQVATTSSVQGDNTIHVWDVDRPYLPLATFEGHEDVCGSFVWLDTPSLPEWGSHADSAHGEDGAGEGAGNGSSHPSPGAQRQVQQQQQHEQLSRRPRPSGFFGNWGAVWGETFSQSKGQRAGLQEEMDGWTCLGVWRHLISCARDGRVILHSLAQASRPHDTLTPSVVSLSVRGELLTSHERVDRSGAFLGLHGGKRRAQGLFDEEEGGGHPAGAQAEGKQGMDKDAGGRGKSTLQQPPNVRADAGRTSPSHPRRPLYTPSPLSTPFPSIPAAPPQPSKSVLQAPNIPSPSGARSADERPSPFPATGGDGGPGHGFGAGASVANKVFDVDDSCWRPRFLYRMEWDEDSEHTLAVARAIEGLSLLPDGRPGRMEKNKMDGKPKRHRVGRRLKGNGTESQVKPMQNDSVPSSSVSSSSHFADRIARLGKRYVLRPRGCLLPLQSVGTCCRAREDLCHYNAEVARLEGQWRMAHVWEMLGVILSGPGVGGKEGRGVSEDEDTGINFATGTHGHPMMDKEDSKGKRSGRKETRDKLSQEACMVGAVSTTSFPSVLLHGPLDTPTTSSTCLQLLRREILGHVVEELLEEGELQNCVALFEVIQSTGKALPGESLSDLIGFRPERVREIYVGYLELLQRLTLWEVANELVEHLEDRYIHGLYASNTNIYAAAERWSHNVPCASNLCEEFMCGVLAAGTAGISIISRNGSPPTRSAPRDVDIVVITEENECDGRERERRDSGFLHRVGIQGRVLPGCHGHELAVRIRVRACTIPREERGIRPWLLN</sequence>
<feature type="compositionally biased region" description="Gly residues" evidence="7">
    <location>
        <begin position="315"/>
        <end position="330"/>
    </location>
</feature>
<dbReference type="InterPro" id="IPR020472">
    <property type="entry name" value="WD40_PAC1"/>
</dbReference>
<dbReference type="PROSITE" id="PS50082">
    <property type="entry name" value="WD_REPEATS_2"/>
    <property type="match status" value="2"/>
</dbReference>
<dbReference type="InterPro" id="IPR015943">
    <property type="entry name" value="WD40/YVTN_repeat-like_dom_sf"/>
</dbReference>
<reference evidence="8 9" key="1">
    <citation type="journal article" date="2014" name="Mol. Plant">
        <title>Chromosome Scale Genome Assembly and Transcriptome Profiling of Nannochloropsis gaditana in Nitrogen Depletion.</title>
        <authorList>
            <person name="Corteggiani Carpinelli E."/>
            <person name="Telatin A."/>
            <person name="Vitulo N."/>
            <person name="Forcato C."/>
            <person name="D'Angelo M."/>
            <person name="Schiavon R."/>
            <person name="Vezzi A."/>
            <person name="Giacometti G.M."/>
            <person name="Morosinotto T."/>
            <person name="Valle G."/>
        </authorList>
    </citation>
    <scope>NUCLEOTIDE SEQUENCE [LARGE SCALE GENOMIC DNA]</scope>
    <source>
        <strain evidence="8 9">B-31</strain>
    </source>
</reference>
<keyword evidence="9" id="KW-1185">Reference proteome</keyword>
<feature type="compositionally biased region" description="Basic and acidic residues" evidence="7">
    <location>
        <begin position="727"/>
        <end position="739"/>
    </location>
</feature>
<keyword evidence="4" id="KW-0863">Zinc-finger</keyword>
<dbReference type="Gene3D" id="2.130.10.10">
    <property type="entry name" value="YVTN repeat-like/Quinoprotein amine dehydrogenase"/>
    <property type="match status" value="2"/>
</dbReference>